<dbReference type="Gene3D" id="3.30.1460.30">
    <property type="entry name" value="YgaC/TfoX-N like chaperone"/>
    <property type="match status" value="1"/>
</dbReference>
<evidence type="ECO:0000259" key="1">
    <source>
        <dbReference type="Pfam" id="PF04993"/>
    </source>
</evidence>
<dbReference type="RefSeq" id="WP_382404712.1">
    <property type="nucleotide sequence ID" value="NZ_JBHSWH010000001.1"/>
</dbReference>
<accession>A0ABW2AN86</accession>
<sequence length="112" mass="12186">MAYDGELVERIRALLVGELDVTDKRMFGGVAFLTGGHMAVAASRNGGLMARVDPEDSEKLLLRDGVSKMVMGGRSMNGWLHVEGAQLADEQLAEWVDRGLDFARSLPANRPD</sequence>
<evidence type="ECO:0000313" key="3">
    <source>
        <dbReference type="Proteomes" id="UP001596298"/>
    </source>
</evidence>
<comment type="caution">
    <text evidence="2">The sequence shown here is derived from an EMBL/GenBank/DDBJ whole genome shotgun (WGS) entry which is preliminary data.</text>
</comment>
<proteinExistence type="predicted"/>
<reference evidence="3" key="1">
    <citation type="journal article" date="2019" name="Int. J. Syst. Evol. Microbiol.">
        <title>The Global Catalogue of Microorganisms (GCM) 10K type strain sequencing project: providing services to taxonomists for standard genome sequencing and annotation.</title>
        <authorList>
            <consortium name="The Broad Institute Genomics Platform"/>
            <consortium name="The Broad Institute Genome Sequencing Center for Infectious Disease"/>
            <person name="Wu L."/>
            <person name="Ma J."/>
        </authorList>
    </citation>
    <scope>NUCLEOTIDE SEQUENCE [LARGE SCALE GENOMIC DNA]</scope>
    <source>
        <strain evidence="3">CCUG 58127</strain>
    </source>
</reference>
<keyword evidence="3" id="KW-1185">Reference proteome</keyword>
<dbReference type="SUPFAM" id="SSF159894">
    <property type="entry name" value="YgaC/TfoX-N like"/>
    <property type="match status" value="1"/>
</dbReference>
<dbReference type="Proteomes" id="UP001596298">
    <property type="component" value="Unassembled WGS sequence"/>
</dbReference>
<organism evidence="2 3">
    <name type="scientific">Flexivirga alba</name>
    <dbReference type="NCBI Taxonomy" id="702742"/>
    <lineage>
        <taxon>Bacteria</taxon>
        <taxon>Bacillati</taxon>
        <taxon>Actinomycetota</taxon>
        <taxon>Actinomycetes</taxon>
        <taxon>Micrococcales</taxon>
        <taxon>Dermacoccaceae</taxon>
        <taxon>Flexivirga</taxon>
    </lineage>
</organism>
<dbReference type="InterPro" id="IPR007076">
    <property type="entry name" value="TfoX_N"/>
</dbReference>
<dbReference type="EMBL" id="JBHSWH010000001">
    <property type="protein sequence ID" value="MFC6708049.1"/>
    <property type="molecule type" value="Genomic_DNA"/>
</dbReference>
<protein>
    <submittedName>
        <fullName evidence="2">TfoX/Sxy family protein</fullName>
    </submittedName>
</protein>
<gene>
    <name evidence="2" type="ORF">ACFQDH_23125</name>
</gene>
<evidence type="ECO:0000313" key="2">
    <source>
        <dbReference type="EMBL" id="MFC6708049.1"/>
    </source>
</evidence>
<feature type="domain" description="TfoX N-terminal" evidence="1">
    <location>
        <begin position="20"/>
        <end position="103"/>
    </location>
</feature>
<name>A0ABW2AN86_9MICO</name>
<dbReference type="Pfam" id="PF04993">
    <property type="entry name" value="TfoX_N"/>
    <property type="match status" value="1"/>
</dbReference>